<protein>
    <recommendedName>
        <fullName evidence="3">GWxTD domain-containing protein</fullName>
    </recommendedName>
</protein>
<dbReference type="NCBIfam" id="TIGR04514">
    <property type="entry name" value="GWxTD_dom"/>
    <property type="match status" value="1"/>
</dbReference>
<dbReference type="EMBL" id="MGJL01000043">
    <property type="protein sequence ID" value="OGN05938.1"/>
    <property type="molecule type" value="Genomic_DNA"/>
</dbReference>
<accession>A0A1F8EZQ7</accession>
<dbReference type="AlphaFoldDB" id="A0A1F8EZQ7"/>
<evidence type="ECO:0000313" key="2">
    <source>
        <dbReference type="Proteomes" id="UP000178023"/>
    </source>
</evidence>
<proteinExistence type="predicted"/>
<evidence type="ECO:0000313" key="1">
    <source>
        <dbReference type="EMBL" id="OGN05938.1"/>
    </source>
</evidence>
<evidence type="ECO:0008006" key="3">
    <source>
        <dbReference type="Google" id="ProtNLM"/>
    </source>
</evidence>
<dbReference type="Proteomes" id="UP000178023">
    <property type="component" value="Unassembled WGS sequence"/>
</dbReference>
<dbReference type="PROSITE" id="PS51257">
    <property type="entry name" value="PROKAR_LIPOPROTEIN"/>
    <property type="match status" value="1"/>
</dbReference>
<reference evidence="1 2" key="1">
    <citation type="journal article" date="2016" name="Nat. Commun.">
        <title>Thousands of microbial genomes shed light on interconnected biogeochemical processes in an aquifer system.</title>
        <authorList>
            <person name="Anantharaman K."/>
            <person name="Brown C.T."/>
            <person name="Hug L.A."/>
            <person name="Sharon I."/>
            <person name="Castelle C.J."/>
            <person name="Probst A.J."/>
            <person name="Thomas B.C."/>
            <person name="Singh A."/>
            <person name="Wilkins M.J."/>
            <person name="Karaoz U."/>
            <person name="Brodie E.L."/>
            <person name="Williams K.H."/>
            <person name="Hubbard S.S."/>
            <person name="Banfield J.F."/>
        </authorList>
    </citation>
    <scope>NUCLEOTIDE SEQUENCE [LARGE SCALE GENOMIC DNA]</scope>
</reference>
<name>A0A1F8EZQ7_9BACT</name>
<gene>
    <name evidence="1" type="ORF">A2750_02690</name>
</gene>
<comment type="caution">
    <text evidence="1">The sequence shown here is derived from an EMBL/GenBank/DDBJ whole genome shotgun (WGS) entry which is preliminary data.</text>
</comment>
<dbReference type="InterPro" id="IPR030959">
    <property type="entry name" value="GWxTD_dom"/>
</dbReference>
<sequence>MIKKPFAICYLPFVVYCSLFVAGCAGKGINIDPSNPVYKPKSDFQQNYGFFITPDEKKKGYTLEKYQDLEESIKPFDEIETLEEFQRFEKHFWDIRDTDSDTPENEFKKLIDDRIQDVKNEIFAPETRFDINGGLTSDPARVYLLWGVPHRREKLSEDQSVFRSELTAWHYFYNGKVLAGFLFYESYGRTHLFKEHLPMLSFETLIDPLSSPLRKISTKSFPTREELIKIWRELELDDPEWIFRNALFEFSDYDRIDKNTRWTIHNALEAPEPASLTAERYKPTILGQPNIPKGTELFESGYHSFIPAYLLIAADPTGGRPSFSIKVFYADLDWEIKDKEAEAALKVRISFQNKKTRVLNEFETGIGFRGPRQAVESLIRGKDPKTGELYTRTVELDGMSNLFAGNEDQATLRQLIDDELQPGEYVVNVYLQHTDTKKYNAWREEITIR</sequence>
<organism evidence="1 2">
    <name type="scientific">Candidatus Yanofskybacteria bacterium RIFCSPHIGHO2_01_FULL_45_42</name>
    <dbReference type="NCBI Taxonomy" id="1802671"/>
    <lineage>
        <taxon>Bacteria</taxon>
        <taxon>Candidatus Yanofskyibacteriota</taxon>
    </lineage>
</organism>